<dbReference type="PANTHER" id="PTHR12172:SF1">
    <property type="entry name" value="P-LOOP CONTAINING NUCLEOSIDE TRIPHOSPHATE HYDROLASES SUPERFAMILY PROTEIN"/>
    <property type="match status" value="1"/>
</dbReference>
<dbReference type="SMART" id="SM00382">
    <property type="entry name" value="AAA"/>
    <property type="match status" value="1"/>
</dbReference>
<evidence type="ECO:0000259" key="15">
    <source>
        <dbReference type="SMART" id="SM00382"/>
    </source>
</evidence>
<dbReference type="InterPro" id="IPR005141">
    <property type="entry name" value="eRF1_2"/>
</dbReference>
<dbReference type="Pfam" id="PF03464">
    <property type="entry name" value="eRF1_2"/>
    <property type="match status" value="1"/>
</dbReference>
<dbReference type="Gene3D" id="3.30.420.60">
    <property type="entry name" value="eRF1 domain 2"/>
    <property type="match status" value="1"/>
</dbReference>
<dbReference type="InterPro" id="IPR003593">
    <property type="entry name" value="AAA+_ATPase"/>
</dbReference>
<dbReference type="InterPro" id="IPR027417">
    <property type="entry name" value="P-loop_NTPase"/>
</dbReference>
<evidence type="ECO:0000256" key="10">
    <source>
        <dbReference type="ARBA" id="ARBA00022917"/>
    </source>
</evidence>
<dbReference type="Pfam" id="PF03463">
    <property type="entry name" value="eRF1_1"/>
    <property type="match status" value="1"/>
</dbReference>
<dbReference type="OrthoDB" id="9996895at2759"/>
<feature type="domain" description="eRF1/Pelota-like N-terminal" evidence="16">
    <location>
        <begin position="1317"/>
        <end position="1453"/>
    </location>
</feature>
<dbReference type="Pfam" id="PF00004">
    <property type="entry name" value="AAA"/>
    <property type="match status" value="1"/>
</dbReference>
<feature type="domain" description="AAA+ ATPase" evidence="15">
    <location>
        <begin position="464"/>
        <end position="648"/>
    </location>
</feature>
<reference evidence="17" key="2">
    <citation type="submission" date="2019-07" db="EMBL/GenBank/DDBJ databases">
        <authorList>
            <person name="Yang Y."/>
            <person name="Bocs S."/>
            <person name="Baudouin L."/>
        </authorList>
    </citation>
    <scope>NUCLEOTIDE SEQUENCE</scope>
    <source>
        <tissue evidence="17">Spear leaf of Hainan Tall coconut</tissue>
    </source>
</reference>
<name>A0A8K0I2S1_COCNU</name>
<comment type="function">
    <text evidence="13">Directs the termination of nascent peptide synthesis (translation) in response to the termination codons UAA, UAG and UGA. Modulates plant growth and development.</text>
</comment>
<evidence type="ECO:0000256" key="5">
    <source>
        <dbReference type="ARBA" id="ARBA00022490"/>
    </source>
</evidence>
<evidence type="ECO:0000256" key="13">
    <source>
        <dbReference type="ARBA" id="ARBA00045523"/>
    </source>
</evidence>
<keyword evidence="6" id="KW-0341">Growth regulation</keyword>
<dbReference type="InterPro" id="IPR004582">
    <property type="entry name" value="Checkpoint_prot_Rad17_Rad24"/>
</dbReference>
<comment type="caution">
    <text evidence="17">The sequence shown here is derived from an EMBL/GenBank/DDBJ whole genome shotgun (WGS) entry which is preliminary data.</text>
</comment>
<keyword evidence="18" id="KW-1185">Reference proteome</keyword>
<dbReference type="GO" id="GO:0005634">
    <property type="term" value="C:nucleus"/>
    <property type="evidence" value="ECO:0007669"/>
    <property type="project" value="UniProtKB-SubCell"/>
</dbReference>
<dbReference type="FunFam" id="3.30.960.10:FF:000001">
    <property type="entry name" value="Eukaryotic peptide chain release factor subunit 1"/>
    <property type="match status" value="1"/>
</dbReference>
<evidence type="ECO:0000256" key="14">
    <source>
        <dbReference type="SAM" id="MobiDB-lite"/>
    </source>
</evidence>
<keyword evidence="8" id="KW-0227">DNA damage</keyword>
<evidence type="ECO:0000256" key="7">
    <source>
        <dbReference type="ARBA" id="ARBA00022741"/>
    </source>
</evidence>
<dbReference type="GO" id="GO:0005737">
    <property type="term" value="C:cytoplasm"/>
    <property type="evidence" value="ECO:0007669"/>
    <property type="project" value="UniProtKB-SubCell"/>
</dbReference>
<evidence type="ECO:0000313" key="17">
    <source>
        <dbReference type="EMBL" id="KAG1334673.1"/>
    </source>
</evidence>
<dbReference type="InterPro" id="IPR005140">
    <property type="entry name" value="eRF1_Pelota-like_N"/>
</dbReference>
<evidence type="ECO:0000256" key="11">
    <source>
        <dbReference type="ARBA" id="ARBA00023242"/>
    </source>
</evidence>
<feature type="compositionally biased region" description="Polar residues" evidence="14">
    <location>
        <begin position="88"/>
        <end position="97"/>
    </location>
</feature>
<dbReference type="Pfam" id="PF03465">
    <property type="entry name" value="eRF1_3"/>
    <property type="match status" value="1"/>
</dbReference>
<reference evidence="17" key="1">
    <citation type="journal article" date="2017" name="Gigascience">
        <title>The genome draft of coconut (Cocos nucifera).</title>
        <authorList>
            <person name="Xiao Y."/>
            <person name="Xu P."/>
            <person name="Fan H."/>
            <person name="Baudouin L."/>
            <person name="Xia W."/>
            <person name="Bocs S."/>
            <person name="Xu J."/>
            <person name="Li Q."/>
            <person name="Guo A."/>
            <person name="Zhou L."/>
            <person name="Li J."/>
            <person name="Wu Y."/>
            <person name="Ma Z."/>
            <person name="Armero A."/>
            <person name="Issali A.E."/>
            <person name="Liu N."/>
            <person name="Peng M."/>
            <person name="Yang Y."/>
        </authorList>
    </citation>
    <scope>NUCLEOTIDE SEQUENCE</scope>
    <source>
        <tissue evidence="17">Spear leaf of Hainan Tall coconut</tissue>
    </source>
</reference>
<dbReference type="PANTHER" id="PTHR12172">
    <property type="entry name" value="CELL CYCLE CHECKPOINT PROTEIN RAD17"/>
    <property type="match status" value="1"/>
</dbReference>
<dbReference type="SUPFAM" id="SSF53137">
    <property type="entry name" value="Translational machinery components"/>
    <property type="match status" value="1"/>
</dbReference>
<dbReference type="GO" id="GO:0003689">
    <property type="term" value="F:DNA clamp loader activity"/>
    <property type="evidence" value="ECO:0007669"/>
    <property type="project" value="TreeGrafter"/>
</dbReference>
<dbReference type="Gene3D" id="3.40.50.300">
    <property type="entry name" value="P-loop containing nucleotide triphosphate hydrolases"/>
    <property type="match status" value="1"/>
</dbReference>
<evidence type="ECO:0000256" key="6">
    <source>
        <dbReference type="ARBA" id="ARBA00022604"/>
    </source>
</evidence>
<keyword evidence="5" id="KW-0963">Cytoplasm</keyword>
<sequence length="1691" mass="188129">MDGLVEEVVVEIGSTPSPAGAKRRRRCVQSKLPWAVPRVEGANGIGAAVEEGEREESDDSEAEEKGERKKKRKSKPRTPKKSPVTSKQVQGLSNGNKSHPDSVKRSPRQKKTAEQLEAVALKVGNSKRFKGLESMASNKNCQQLKNNLSDEAKPRNAAISSDSGLNESFSVKRKVNGKDATMDRDGLSLHTDQPVSDLRLEAKIAAEENVQLSTGKQMHPFFTCWKAAKRVTEAQAITQVERRHWSALDGDYCVSCPPVHVFDKQDDVASLDWKNWVFSERSLLDMSDCSAMGNNLSVFEGSVEPFRLDTLCHKEMHLDQLLDTEKGSITSAIASPISSTGQSQSEQLLSHLKLVHVNGSSSLSFRCGSCISNLESNHEELLLKESCWPECSLWMNKYQPENASEVCGNSESIRSLSEWLKSWHERGRQSSQNRKSGENCAIEDSEDSYENDSDMDDREEAAILKNVLLITGPVGSGKSAAIYACAKEQGFEVIEVNASDLRNGAHVKQKFGEAMESHGFNRWSFEELLDPRKKHNPELLLNTVGIREADLENCSIKMASRECEIEKTHIECSCNAIDNRSALTQVANKTLILFEDVDTVFDEDRGFISTILQLAGTAKRPIILTSNNKNPILPQLLDRVILEFKHPPSEELLSLVHMICASENAQISAQLLEHLIRSCLGDIRKTLMLLQFWCQGKRGHTVHFYLCQIPSTCTEDRKMQSTTYSPLPFDIDAAHLVMPRLIPWELRCELSEKVGEEINKTISLVEELFMEKMKQEELNSKEITNFSKTRKKTANTIKTRKKHKLKRKNSCLDCAEFSAQANDLNDFSDASDPPVTNARRKVKHRPGMILSSQSEDELCANDLPPAEITSVAPNSCILADTLTVPSLQAQQVLSDLDPCTDPVYHSRRDVNVQNSCESLEMISASHICDTFKLLDVSFVPESSFISEAGAYKKDDLRSMAVSSNNASVCFTDFVQSTCALPVADVDNLDGPMTESITCSESNAGNACEDVQSVYGNEEQGDSQNVVEAPSGGYQLMDECSRIDFNMRLTPGRCSKCSQEVVSVQETWRKLRSQREDLKSYLRSNKKEGSSMLKCASGLADLISETDIIFSSCNPIVNDILEPSLTPSVEPDASSWYDQQLEMGSTYAQHGFCYYTSRCFSLGSELGFQNTVDLAKEMLASSTNVMALGKLLTQGNITSQNLYDGSLNIKAPRCGISIGRELESRLHNIILSIVPSRLSMTFTGIAFHEYLSFMSQISKLERSRLSKCTNQNSQRRYRQSGHYLSSGALSLAPDDVEFLNQSSCFNGVCKKSPKMADGHETDKNIEIWKIKKLIKALESARGNGTSMISLIMPPRDQISRVTKMLGDEYGTASNIKSRVNRQSVLAAITSAQQRLKLYSKVPPNGLVLYTGTIVTEDGKEKKVTIDFEPFKPINASLYLCDNKFHTEALNELLESDDRFGFIVMDGNGTLFGTLSGNTREVLHKFTVDLPKKHGRGGQSALRFARLQMEKRHNYVRKTAELATQFFINPATSQPNVAGLILAGSADFKTELSQSDMFDPRLQAKILNVVDVSYGGENGFNQAIELYVLKNSVTTGEIIIKHLNKEQEADQNNFHDPASNAELEVQDKTSLLEWFANEYKRFGCTLEFVTNKSQEGSQFCRGFGGIGGILHYQLDIRSFDELSDDGEVYEDSD</sequence>
<dbReference type="GO" id="GO:0003682">
    <property type="term" value="F:chromatin binding"/>
    <property type="evidence" value="ECO:0007669"/>
    <property type="project" value="TreeGrafter"/>
</dbReference>
<gene>
    <name evidence="17" type="ORF">COCNU_03G007920</name>
</gene>
<evidence type="ECO:0000256" key="8">
    <source>
        <dbReference type="ARBA" id="ARBA00022763"/>
    </source>
</evidence>
<dbReference type="GO" id="GO:0033314">
    <property type="term" value="P:mitotic DNA replication checkpoint signaling"/>
    <property type="evidence" value="ECO:0007669"/>
    <property type="project" value="TreeGrafter"/>
</dbReference>
<dbReference type="NCBIfam" id="TIGR03676">
    <property type="entry name" value="aRF1_eRF1"/>
    <property type="match status" value="1"/>
</dbReference>
<dbReference type="InterPro" id="IPR042226">
    <property type="entry name" value="eFR1_2_sf"/>
</dbReference>
<organism evidence="17 18">
    <name type="scientific">Cocos nucifera</name>
    <name type="common">Coconut palm</name>
    <dbReference type="NCBI Taxonomy" id="13894"/>
    <lineage>
        <taxon>Eukaryota</taxon>
        <taxon>Viridiplantae</taxon>
        <taxon>Streptophyta</taxon>
        <taxon>Embryophyta</taxon>
        <taxon>Tracheophyta</taxon>
        <taxon>Spermatophyta</taxon>
        <taxon>Magnoliopsida</taxon>
        <taxon>Liliopsida</taxon>
        <taxon>Arecaceae</taxon>
        <taxon>Arecoideae</taxon>
        <taxon>Cocoseae</taxon>
        <taxon>Attaleinae</taxon>
        <taxon>Cocos</taxon>
    </lineage>
</organism>
<dbReference type="Proteomes" id="UP000797356">
    <property type="component" value="Chromosome 3"/>
</dbReference>
<protein>
    <submittedName>
        <fullName evidence="17">Putative Eukaryotic peptide chain release factor subunit 1-1</fullName>
    </submittedName>
</protein>
<keyword evidence="10" id="KW-0648">Protein biosynthesis</keyword>
<dbReference type="GO" id="GO:0003747">
    <property type="term" value="F:translation release factor activity"/>
    <property type="evidence" value="ECO:0007669"/>
    <property type="project" value="InterPro"/>
</dbReference>
<dbReference type="EMBL" id="CM017874">
    <property type="protein sequence ID" value="KAG1334673.1"/>
    <property type="molecule type" value="Genomic_DNA"/>
</dbReference>
<feature type="region of interest" description="Disordered" evidence="14">
    <location>
        <begin position="11"/>
        <end position="113"/>
    </location>
</feature>
<evidence type="ECO:0000256" key="4">
    <source>
        <dbReference type="ARBA" id="ARBA00006168"/>
    </source>
</evidence>
<evidence type="ECO:0000259" key="16">
    <source>
        <dbReference type="SMART" id="SM01194"/>
    </source>
</evidence>
<feature type="compositionally biased region" description="Basic residues" evidence="14">
    <location>
        <begin position="68"/>
        <end position="80"/>
    </location>
</feature>
<dbReference type="CDD" id="cd00009">
    <property type="entry name" value="AAA"/>
    <property type="match status" value="1"/>
</dbReference>
<dbReference type="InterPro" id="IPR005142">
    <property type="entry name" value="eRF1_3"/>
</dbReference>
<dbReference type="Gene3D" id="1.10.8.60">
    <property type="match status" value="1"/>
</dbReference>
<dbReference type="GO" id="GO:0016887">
    <property type="term" value="F:ATP hydrolysis activity"/>
    <property type="evidence" value="ECO:0007669"/>
    <property type="project" value="InterPro"/>
</dbReference>
<dbReference type="SUPFAM" id="SSF52540">
    <property type="entry name" value="P-loop containing nucleoside triphosphate hydrolases"/>
    <property type="match status" value="1"/>
</dbReference>
<dbReference type="FunFam" id="3.30.420.60:FF:000001">
    <property type="entry name" value="Eukaryotic peptide chain release factor subunit 1"/>
    <property type="match status" value="1"/>
</dbReference>
<feature type="compositionally biased region" description="Acidic residues" evidence="14">
    <location>
        <begin position="50"/>
        <end position="64"/>
    </location>
</feature>
<keyword evidence="12" id="KW-0131">Cell cycle</keyword>
<evidence type="ECO:0000256" key="1">
    <source>
        <dbReference type="ARBA" id="ARBA00004123"/>
    </source>
</evidence>
<feature type="region of interest" description="Disordered" evidence="14">
    <location>
        <begin position="427"/>
        <end position="455"/>
    </location>
</feature>
<dbReference type="InterPro" id="IPR004403">
    <property type="entry name" value="Peptide_chain-rel_eRF1/aRF1"/>
</dbReference>
<dbReference type="InterPro" id="IPR024049">
    <property type="entry name" value="eRF1_1_sf"/>
</dbReference>
<dbReference type="Gene3D" id="3.30.1330.30">
    <property type="match status" value="1"/>
</dbReference>
<dbReference type="InterPro" id="IPR003959">
    <property type="entry name" value="ATPase_AAA_core"/>
</dbReference>
<dbReference type="SUPFAM" id="SSF55315">
    <property type="entry name" value="L30e-like"/>
    <property type="match status" value="1"/>
</dbReference>
<evidence type="ECO:0000313" key="18">
    <source>
        <dbReference type="Proteomes" id="UP000797356"/>
    </source>
</evidence>
<dbReference type="InterPro" id="IPR029064">
    <property type="entry name" value="Ribosomal_eL30-like_sf"/>
</dbReference>
<evidence type="ECO:0000256" key="3">
    <source>
        <dbReference type="ARBA" id="ARBA00005326"/>
    </source>
</evidence>
<dbReference type="GO" id="GO:0000077">
    <property type="term" value="P:DNA damage checkpoint signaling"/>
    <property type="evidence" value="ECO:0007669"/>
    <property type="project" value="TreeGrafter"/>
</dbReference>
<comment type="similarity">
    <text evidence="4">Belongs to the rad17/RAD24 family.</text>
</comment>
<evidence type="ECO:0000256" key="9">
    <source>
        <dbReference type="ARBA" id="ARBA00022840"/>
    </source>
</evidence>
<keyword evidence="7" id="KW-0547">Nucleotide-binding</keyword>
<feature type="compositionally biased region" description="Acidic residues" evidence="14">
    <location>
        <begin position="441"/>
        <end position="455"/>
    </location>
</feature>
<dbReference type="GO" id="GO:0006281">
    <property type="term" value="P:DNA repair"/>
    <property type="evidence" value="ECO:0007669"/>
    <property type="project" value="InterPro"/>
</dbReference>
<keyword evidence="9" id="KW-0067">ATP-binding</keyword>
<dbReference type="SUPFAM" id="SSF55481">
    <property type="entry name" value="N-terminal domain of eukaryotic peptide chain release factor subunit 1, ERF1"/>
    <property type="match status" value="1"/>
</dbReference>
<dbReference type="Gene3D" id="3.30.960.10">
    <property type="entry name" value="eRF1 domain 1"/>
    <property type="match status" value="1"/>
</dbReference>
<proteinExistence type="inferred from homology"/>
<keyword evidence="11" id="KW-0539">Nucleus</keyword>
<dbReference type="GO" id="GO:0005524">
    <property type="term" value="F:ATP binding"/>
    <property type="evidence" value="ECO:0007669"/>
    <property type="project" value="UniProtKB-KW"/>
</dbReference>
<comment type="subcellular location">
    <subcellularLocation>
        <location evidence="2">Cytoplasm</location>
    </subcellularLocation>
    <subcellularLocation>
        <location evidence="1">Nucleus</location>
    </subcellularLocation>
</comment>
<accession>A0A8K0I2S1</accession>
<evidence type="ECO:0000256" key="2">
    <source>
        <dbReference type="ARBA" id="ARBA00004496"/>
    </source>
</evidence>
<comment type="similarity">
    <text evidence="3">Belongs to the eukaryotic release factor 1 family.</text>
</comment>
<dbReference type="SMART" id="SM01194">
    <property type="entry name" value="eRF1_1"/>
    <property type="match status" value="1"/>
</dbReference>
<evidence type="ECO:0000256" key="12">
    <source>
        <dbReference type="ARBA" id="ARBA00023306"/>
    </source>
</evidence>